<dbReference type="GO" id="GO:0005524">
    <property type="term" value="F:ATP binding"/>
    <property type="evidence" value="ECO:0007669"/>
    <property type="project" value="InterPro"/>
</dbReference>
<evidence type="ECO:0000256" key="1">
    <source>
        <dbReference type="SAM" id="MobiDB-lite"/>
    </source>
</evidence>
<proteinExistence type="predicted"/>
<dbReference type="InterPro" id="IPR056411">
    <property type="entry name" value="CysS_C"/>
</dbReference>
<dbReference type="PROSITE" id="PS50213">
    <property type="entry name" value="FAS1"/>
    <property type="match status" value="1"/>
</dbReference>
<dbReference type="Proteomes" id="UP000037460">
    <property type="component" value="Unassembled WGS sequence"/>
</dbReference>
<dbReference type="Pfam" id="PF02469">
    <property type="entry name" value="Fasciclin"/>
    <property type="match status" value="1"/>
</dbReference>
<feature type="domain" description="FAS1" evidence="2">
    <location>
        <begin position="128"/>
        <end position="262"/>
    </location>
</feature>
<dbReference type="EMBL" id="JWZX01002078">
    <property type="protein sequence ID" value="KOO31144.1"/>
    <property type="molecule type" value="Genomic_DNA"/>
</dbReference>
<dbReference type="FunFam" id="2.30.180.10:FF:000019">
    <property type="entry name" value="Cell surface lipoprotein"/>
    <property type="match status" value="1"/>
</dbReference>
<accession>A0A0M0JX64</accession>
<dbReference type="SUPFAM" id="SSF82153">
    <property type="entry name" value="FAS1 domain"/>
    <property type="match status" value="1"/>
</dbReference>
<dbReference type="PANTHER" id="PTHR10900">
    <property type="entry name" value="PERIOSTIN-RELATED"/>
    <property type="match status" value="1"/>
</dbReference>
<dbReference type="Gene3D" id="1.20.120.1910">
    <property type="entry name" value="Cysteine-tRNA ligase, C-terminal anti-codon recognition domain"/>
    <property type="match status" value="1"/>
</dbReference>
<dbReference type="GO" id="GO:0006418">
    <property type="term" value="P:tRNA aminoacylation for protein translation"/>
    <property type="evidence" value="ECO:0007669"/>
    <property type="project" value="InterPro"/>
</dbReference>
<protein>
    <submittedName>
        <fullName evidence="3">Beta-ig-h3 fasciclin</fullName>
    </submittedName>
</protein>
<feature type="region of interest" description="Disordered" evidence="1">
    <location>
        <begin position="21"/>
        <end position="42"/>
    </location>
</feature>
<dbReference type="SUPFAM" id="SSF47323">
    <property type="entry name" value="Anticodon-binding domain of a subclass of class I aminoacyl-tRNA synthetases"/>
    <property type="match status" value="1"/>
</dbReference>
<dbReference type="Pfam" id="PF23493">
    <property type="entry name" value="CysS_C"/>
    <property type="match status" value="1"/>
</dbReference>
<dbReference type="InterPro" id="IPR050904">
    <property type="entry name" value="Adhesion/Biosynth-related"/>
</dbReference>
<dbReference type="GO" id="GO:0005615">
    <property type="term" value="C:extracellular space"/>
    <property type="evidence" value="ECO:0007669"/>
    <property type="project" value="TreeGrafter"/>
</dbReference>
<reference evidence="4" key="1">
    <citation type="journal article" date="2015" name="PLoS Genet.">
        <title>Genome Sequence and Transcriptome Analyses of Chrysochromulina tobin: Metabolic Tools for Enhanced Algal Fitness in the Prominent Order Prymnesiales (Haptophyceae).</title>
        <authorList>
            <person name="Hovde B.T."/>
            <person name="Deodato C.R."/>
            <person name="Hunsperger H.M."/>
            <person name="Ryken S.A."/>
            <person name="Yost W."/>
            <person name="Jha R.K."/>
            <person name="Patterson J."/>
            <person name="Monnat R.J. Jr."/>
            <person name="Barlow S.B."/>
            <person name="Starkenburg S.R."/>
            <person name="Cattolico R.A."/>
        </authorList>
    </citation>
    <scope>NUCLEOTIDE SEQUENCE</scope>
    <source>
        <strain evidence="4">CCMP291</strain>
    </source>
</reference>
<organism evidence="3 4">
    <name type="scientific">Chrysochromulina tobinii</name>
    <dbReference type="NCBI Taxonomy" id="1460289"/>
    <lineage>
        <taxon>Eukaryota</taxon>
        <taxon>Haptista</taxon>
        <taxon>Haptophyta</taxon>
        <taxon>Prymnesiophyceae</taxon>
        <taxon>Prymnesiales</taxon>
        <taxon>Chrysochromulinaceae</taxon>
        <taxon>Chrysochromulina</taxon>
    </lineage>
</organism>
<dbReference type="InterPro" id="IPR009080">
    <property type="entry name" value="tRNAsynth_Ia_anticodon-bd"/>
</dbReference>
<sequence>MEEKREEQGRKRIASLRELIANAPSPAPAPVQKKVGAQPRKPAAKIDKKGPYILYGELPSGFDAATATQLLFARQEAKIAKQYAAADAIRDKLTEMGVTVRDDLHTWYVRGADGKILGANERQPKPAKKDIVDTAVAAGVFGTLAAAVGAAGLVDTMKSAGPFTVFAPTDAAFAKLPAGTVEELIKPENKAKLAAILTYHVVSGKVMASTVVTMDGQKVKTVNGQEVSIKVGADGVMVDGAKVTTTDIECSNGVIHIIDTVILPA</sequence>
<gene>
    <name evidence="3" type="ORF">Ctob_014664</name>
</gene>
<dbReference type="OrthoDB" id="566721at2759"/>
<dbReference type="AlphaFoldDB" id="A0A0M0JX64"/>
<dbReference type="PANTHER" id="PTHR10900:SF77">
    <property type="entry name" value="FI19380P1"/>
    <property type="match status" value="1"/>
</dbReference>
<evidence type="ECO:0000259" key="2">
    <source>
        <dbReference type="PROSITE" id="PS50213"/>
    </source>
</evidence>
<name>A0A0M0JX64_9EUKA</name>
<comment type="caution">
    <text evidence="3">The sequence shown here is derived from an EMBL/GenBank/DDBJ whole genome shotgun (WGS) entry which is preliminary data.</text>
</comment>
<keyword evidence="4" id="KW-1185">Reference proteome</keyword>
<evidence type="ECO:0000313" key="3">
    <source>
        <dbReference type="EMBL" id="KOO31144.1"/>
    </source>
</evidence>
<evidence type="ECO:0000313" key="4">
    <source>
        <dbReference type="Proteomes" id="UP000037460"/>
    </source>
</evidence>
<dbReference type="Gene3D" id="2.30.180.10">
    <property type="entry name" value="FAS1 domain"/>
    <property type="match status" value="1"/>
</dbReference>
<dbReference type="GO" id="GO:0004812">
    <property type="term" value="F:aminoacyl-tRNA ligase activity"/>
    <property type="evidence" value="ECO:0007669"/>
    <property type="project" value="InterPro"/>
</dbReference>
<dbReference type="SMART" id="SM00554">
    <property type="entry name" value="FAS1"/>
    <property type="match status" value="1"/>
</dbReference>
<dbReference type="InterPro" id="IPR036378">
    <property type="entry name" value="FAS1_dom_sf"/>
</dbReference>
<dbReference type="InterPro" id="IPR000782">
    <property type="entry name" value="FAS1_domain"/>
</dbReference>